<dbReference type="EMBL" id="BART01003018">
    <property type="protein sequence ID" value="GAG71310.1"/>
    <property type="molecule type" value="Genomic_DNA"/>
</dbReference>
<protein>
    <submittedName>
        <fullName evidence="1">Uncharacterized protein</fullName>
    </submittedName>
</protein>
<accession>X0ZNH3</accession>
<organism evidence="1">
    <name type="scientific">marine sediment metagenome</name>
    <dbReference type="NCBI Taxonomy" id="412755"/>
    <lineage>
        <taxon>unclassified sequences</taxon>
        <taxon>metagenomes</taxon>
        <taxon>ecological metagenomes</taxon>
    </lineage>
</organism>
<comment type="caution">
    <text evidence="1">The sequence shown here is derived from an EMBL/GenBank/DDBJ whole genome shotgun (WGS) entry which is preliminary data.</text>
</comment>
<reference evidence="1" key="1">
    <citation type="journal article" date="2014" name="Front. Microbiol.">
        <title>High frequency of phylogenetically diverse reductive dehalogenase-homologous genes in deep subseafloor sedimentary metagenomes.</title>
        <authorList>
            <person name="Kawai M."/>
            <person name="Futagami T."/>
            <person name="Toyoda A."/>
            <person name="Takaki Y."/>
            <person name="Nishi S."/>
            <person name="Hori S."/>
            <person name="Arai W."/>
            <person name="Tsubouchi T."/>
            <person name="Morono Y."/>
            <person name="Uchiyama I."/>
            <person name="Ito T."/>
            <person name="Fujiyama A."/>
            <person name="Inagaki F."/>
            <person name="Takami H."/>
        </authorList>
    </citation>
    <scope>NUCLEOTIDE SEQUENCE</scope>
    <source>
        <strain evidence="1">Expedition CK06-06</strain>
    </source>
</reference>
<proteinExistence type="predicted"/>
<name>X0ZNH3_9ZZZZ</name>
<evidence type="ECO:0000313" key="1">
    <source>
        <dbReference type="EMBL" id="GAG71310.1"/>
    </source>
</evidence>
<dbReference type="AlphaFoldDB" id="X0ZNH3"/>
<dbReference type="PROSITE" id="PS51257">
    <property type="entry name" value="PROKAR_LIPOPROTEIN"/>
    <property type="match status" value="1"/>
</dbReference>
<feature type="non-terminal residue" evidence="1">
    <location>
        <position position="43"/>
    </location>
</feature>
<sequence length="43" mass="4682">MKKSLLWLVVLVLSISMVATFSLAGCKKEEAAVAEEEEAVVEE</sequence>
<gene>
    <name evidence="1" type="ORF">S01H4_08687</name>
</gene>